<accession>H0EV73</accession>
<dbReference type="HOGENOM" id="CLU_1496353_0_0_1"/>
<dbReference type="Proteomes" id="UP000005446">
    <property type="component" value="Unassembled WGS sequence"/>
</dbReference>
<feature type="compositionally biased region" description="Basic and acidic residues" evidence="1">
    <location>
        <begin position="38"/>
        <end position="49"/>
    </location>
</feature>
<dbReference type="AlphaFoldDB" id="H0EV73"/>
<proteinExistence type="predicted"/>
<comment type="caution">
    <text evidence="2">The sequence shown here is derived from an EMBL/GenBank/DDBJ whole genome shotgun (WGS) entry which is preliminary data.</text>
</comment>
<dbReference type="InParanoid" id="H0EV73"/>
<organism evidence="2 3">
    <name type="scientific">Glarea lozoyensis (strain ATCC 74030 / MF5533)</name>
    <dbReference type="NCBI Taxonomy" id="1104152"/>
    <lineage>
        <taxon>Eukaryota</taxon>
        <taxon>Fungi</taxon>
        <taxon>Dikarya</taxon>
        <taxon>Ascomycota</taxon>
        <taxon>Pezizomycotina</taxon>
        <taxon>Leotiomycetes</taxon>
        <taxon>Helotiales</taxon>
        <taxon>Helotiaceae</taxon>
        <taxon>Glarea</taxon>
    </lineage>
</organism>
<sequence length="180" mass="20593">MATRKSSRLQNVSAQNPVVEEPNMNAVAKKRKLSALASKEEPRPKESKKGAKMVKSKTLQAETTLPEAQLVNLSGNQLFSLPVEVLNMTLDNNMYTLMMPRLYGRVMVSAPYHAHIAKVIRTLEPHLTIAQKKQLKKEGKYKERYIEEALKNMRNLEIVEGFLYTDIEELESTVFEFKQK</sequence>
<dbReference type="OrthoDB" id="3533992at2759"/>
<reference evidence="2 3" key="1">
    <citation type="journal article" date="2012" name="Eukaryot. Cell">
        <title>Genome sequence of the fungus Glarea lozoyensis: the first genome sequence of a species from the Helotiaceae family.</title>
        <authorList>
            <person name="Youssar L."/>
            <person name="Gruening B.A."/>
            <person name="Erxleben A."/>
            <person name="Guenther S."/>
            <person name="Huettel W."/>
        </authorList>
    </citation>
    <scope>NUCLEOTIDE SEQUENCE [LARGE SCALE GENOMIC DNA]</scope>
    <source>
        <strain evidence="3">ATCC 74030 / MF5533</strain>
    </source>
</reference>
<keyword evidence="3" id="KW-1185">Reference proteome</keyword>
<feature type="region of interest" description="Disordered" evidence="1">
    <location>
        <begin position="1"/>
        <end position="55"/>
    </location>
</feature>
<gene>
    <name evidence="2" type="ORF">M7I_6667</name>
</gene>
<dbReference type="EMBL" id="AGUE01000187">
    <property type="protein sequence ID" value="EHK97579.1"/>
    <property type="molecule type" value="Genomic_DNA"/>
</dbReference>
<name>H0EV73_GLAL7</name>
<evidence type="ECO:0000313" key="2">
    <source>
        <dbReference type="EMBL" id="EHK97579.1"/>
    </source>
</evidence>
<evidence type="ECO:0000256" key="1">
    <source>
        <dbReference type="SAM" id="MobiDB-lite"/>
    </source>
</evidence>
<protein>
    <submittedName>
        <fullName evidence="2">Uncharacterized protein</fullName>
    </submittedName>
</protein>
<evidence type="ECO:0000313" key="3">
    <source>
        <dbReference type="Proteomes" id="UP000005446"/>
    </source>
</evidence>